<comment type="catalytic activity">
    <reaction evidence="12">
        <text>(R)-mevalonate + 2 NADP(+) + CoA = (3S)-3-hydroxy-3-methylglutaryl-CoA + 2 NADPH + 2 H(+)</text>
        <dbReference type="Rhea" id="RHEA:15989"/>
        <dbReference type="ChEBI" id="CHEBI:15378"/>
        <dbReference type="ChEBI" id="CHEBI:36464"/>
        <dbReference type="ChEBI" id="CHEBI:43074"/>
        <dbReference type="ChEBI" id="CHEBI:57287"/>
        <dbReference type="ChEBI" id="CHEBI:57783"/>
        <dbReference type="ChEBI" id="CHEBI:58349"/>
        <dbReference type="EC" id="1.1.1.34"/>
    </reaction>
    <physiologicalReaction direction="right-to-left" evidence="12">
        <dbReference type="Rhea" id="RHEA:15991"/>
    </physiologicalReaction>
</comment>
<feature type="compositionally biased region" description="Polar residues" evidence="14">
    <location>
        <begin position="890"/>
        <end position="912"/>
    </location>
</feature>
<dbReference type="EC" id="1.1.1.34" evidence="13"/>
<keyword evidence="9 13" id="KW-0472">Membrane</keyword>
<evidence type="ECO:0000256" key="7">
    <source>
        <dbReference type="ARBA" id="ARBA00022989"/>
    </source>
</evidence>
<dbReference type="CDD" id="cd00643">
    <property type="entry name" value="HMG-CoA_reductase_classI"/>
    <property type="match status" value="1"/>
</dbReference>
<evidence type="ECO:0000256" key="8">
    <source>
        <dbReference type="ARBA" id="ARBA00023002"/>
    </source>
</evidence>
<feature type="transmembrane region" description="Helical" evidence="13">
    <location>
        <begin position="218"/>
        <end position="244"/>
    </location>
</feature>
<feature type="compositionally biased region" description="Low complexity" evidence="14">
    <location>
        <begin position="864"/>
        <end position="880"/>
    </location>
</feature>
<dbReference type="PANTHER" id="PTHR10572:SF24">
    <property type="entry name" value="3-HYDROXY-3-METHYLGLUTARYL-COENZYME A REDUCTASE"/>
    <property type="match status" value="1"/>
</dbReference>
<dbReference type="InterPro" id="IPR023282">
    <property type="entry name" value="HMG_CoA_Rdtase_N"/>
</dbReference>
<evidence type="ECO:0000256" key="12">
    <source>
        <dbReference type="ARBA" id="ARBA00049909"/>
    </source>
</evidence>
<protein>
    <recommendedName>
        <fullName evidence="13">3-hydroxy-3-methylglutaryl coenzyme A reductase</fullName>
        <shortName evidence="13">HMG-CoA reductase</shortName>
        <ecNumber evidence="13">1.1.1.34</ecNumber>
    </recommendedName>
</protein>
<dbReference type="GO" id="GO:0005789">
    <property type="term" value="C:endoplasmic reticulum membrane"/>
    <property type="evidence" value="ECO:0007669"/>
    <property type="project" value="UniProtKB-SubCell"/>
</dbReference>
<evidence type="ECO:0000256" key="13">
    <source>
        <dbReference type="RuleBase" id="RU361219"/>
    </source>
</evidence>
<dbReference type="GO" id="GO:0016126">
    <property type="term" value="P:sterol biosynthetic process"/>
    <property type="evidence" value="ECO:0007669"/>
    <property type="project" value="TreeGrafter"/>
</dbReference>
<dbReference type="GO" id="GO:0004420">
    <property type="term" value="F:hydroxymethylglutaryl-CoA reductase (NADPH) activity"/>
    <property type="evidence" value="ECO:0007669"/>
    <property type="project" value="UniProtKB-EC"/>
</dbReference>
<dbReference type="Gene3D" id="1.10.3270.10">
    <property type="entry name" value="HMGR, N-terminal domain"/>
    <property type="match status" value="1"/>
</dbReference>
<dbReference type="Gene3D" id="3.30.70.420">
    <property type="entry name" value="Hydroxymethylglutaryl-CoA reductase, class I/II, NAD/NADP-binding domain"/>
    <property type="match status" value="1"/>
</dbReference>
<dbReference type="EMBL" id="JAWQEG010002253">
    <property type="protein sequence ID" value="KAK3873187.1"/>
    <property type="molecule type" value="Genomic_DNA"/>
</dbReference>
<keyword evidence="5 13" id="KW-0256">Endoplasmic reticulum</keyword>
<dbReference type="PROSITE" id="PS50156">
    <property type="entry name" value="SSD"/>
    <property type="match status" value="1"/>
</dbReference>
<dbReference type="FunFam" id="3.90.770.10:FF:000001">
    <property type="entry name" value="3-hydroxy-3-methylglutaryl coenzyme A reductase"/>
    <property type="match status" value="1"/>
</dbReference>
<evidence type="ECO:0000313" key="17">
    <source>
        <dbReference type="Proteomes" id="UP001286313"/>
    </source>
</evidence>
<feature type="compositionally biased region" description="Low complexity" evidence="14">
    <location>
        <begin position="918"/>
        <end position="959"/>
    </location>
</feature>
<dbReference type="AlphaFoldDB" id="A0AAE1KHU2"/>
<dbReference type="InterPro" id="IPR023076">
    <property type="entry name" value="HMG_CoA_Rdtase_CS"/>
</dbReference>
<accession>A0AAE1KHU2</accession>
<dbReference type="InterPro" id="IPR004816">
    <property type="entry name" value="HMG_CoA_Rdtase_metazoan"/>
</dbReference>
<feature type="compositionally biased region" description="Polar residues" evidence="14">
    <location>
        <begin position="960"/>
        <end position="977"/>
    </location>
</feature>
<dbReference type="FunFam" id="3.30.70.420:FF:000001">
    <property type="entry name" value="3-hydroxy-3-methylglutaryl coenzyme A reductase"/>
    <property type="match status" value="1"/>
</dbReference>
<dbReference type="PROSITE" id="PS50065">
    <property type="entry name" value="HMG_COA_REDUCTASE_4"/>
    <property type="match status" value="1"/>
</dbReference>
<dbReference type="InterPro" id="IPR004554">
    <property type="entry name" value="HMG_CoA_Rdtase_eu_arc"/>
</dbReference>
<dbReference type="InterPro" id="IPR023074">
    <property type="entry name" value="HMG_CoA_Rdtase_cat_sf"/>
</dbReference>
<evidence type="ECO:0000256" key="3">
    <source>
        <dbReference type="ARBA" id="ARBA00007661"/>
    </source>
</evidence>
<dbReference type="InterPro" id="IPR009029">
    <property type="entry name" value="HMG_CoA_Rdtase_sub-bd_dom_sf"/>
</dbReference>
<dbReference type="FunFam" id="1.10.3270.10:FF:000001">
    <property type="entry name" value="3-hydroxy-3-methylglutaryl coenzyme A reductase"/>
    <property type="match status" value="1"/>
</dbReference>
<dbReference type="NCBIfam" id="TIGR00533">
    <property type="entry name" value="HMG_CoA_R_NADP"/>
    <property type="match status" value="1"/>
</dbReference>
<evidence type="ECO:0000256" key="11">
    <source>
        <dbReference type="ARBA" id="ARBA00023229"/>
    </source>
</evidence>
<keyword evidence="4 13" id="KW-0812">Transmembrane</keyword>
<evidence type="ECO:0000256" key="14">
    <source>
        <dbReference type="SAM" id="MobiDB-lite"/>
    </source>
</evidence>
<dbReference type="SUPFAM" id="SSF55035">
    <property type="entry name" value="NAD-binding domain of HMG-CoA reductase"/>
    <property type="match status" value="1"/>
</dbReference>
<dbReference type="Pfam" id="PF00368">
    <property type="entry name" value="HMG-CoA_red"/>
    <property type="match status" value="1"/>
</dbReference>
<dbReference type="PRINTS" id="PR00071">
    <property type="entry name" value="HMGCOARDTASE"/>
</dbReference>
<reference evidence="16" key="1">
    <citation type="submission" date="2023-10" db="EMBL/GenBank/DDBJ databases">
        <title>Genome assemblies of two species of porcelain crab, Petrolisthes cinctipes and Petrolisthes manimaculis (Anomura: Porcellanidae).</title>
        <authorList>
            <person name="Angst P."/>
        </authorList>
    </citation>
    <scope>NUCLEOTIDE SEQUENCE</scope>
    <source>
        <strain evidence="16">PB745_01</strain>
        <tissue evidence="16">Gill</tissue>
    </source>
</reference>
<dbReference type="GO" id="GO:0005778">
    <property type="term" value="C:peroxisomal membrane"/>
    <property type="evidence" value="ECO:0007669"/>
    <property type="project" value="TreeGrafter"/>
</dbReference>
<evidence type="ECO:0000259" key="15">
    <source>
        <dbReference type="PROSITE" id="PS50156"/>
    </source>
</evidence>
<keyword evidence="17" id="KW-1185">Reference proteome</keyword>
<evidence type="ECO:0000256" key="1">
    <source>
        <dbReference type="ARBA" id="ARBA00004477"/>
    </source>
</evidence>
<comment type="subcellular location">
    <subcellularLocation>
        <location evidence="1 13">Endoplasmic reticulum membrane</location>
        <topology evidence="1 13">Multi-pass membrane protein</topology>
    </subcellularLocation>
</comment>
<evidence type="ECO:0000313" key="16">
    <source>
        <dbReference type="EMBL" id="KAK3873187.1"/>
    </source>
</evidence>
<feature type="domain" description="SSD" evidence="15">
    <location>
        <begin position="85"/>
        <end position="242"/>
    </location>
</feature>
<comment type="pathway">
    <text evidence="2 13">Metabolic intermediate biosynthesis; (R)-mevalonate biosynthesis; (R)-mevalonate from acetyl-CoA: step 3/3.</text>
</comment>
<dbReference type="NCBIfam" id="TIGR00920">
    <property type="entry name" value="2A060605"/>
    <property type="match status" value="1"/>
</dbReference>
<keyword evidence="11" id="KW-0414">Isoprene biosynthesis</keyword>
<dbReference type="GO" id="GO:0015936">
    <property type="term" value="P:coenzyme A metabolic process"/>
    <property type="evidence" value="ECO:0007669"/>
    <property type="project" value="InterPro"/>
</dbReference>
<sequence>MRDYIKEKWCSRRPSRGPSRPSSAMDKTRSGVTWRTFWAHGAMCASRPWEVIFSVITSTVAMISLADWYKTPALPRTPQEYQGVDVVVMTILRCSALLYTYHQFRKLHHIGSKYIVGIAGLFVVFSSFVFSCSVIKLLDSDVSDLKDALFFLLLLVDLSRASLLAQCALCSSSQTEVRDNIARGMARLGPSLTLDTVVEALLIGAGTLSGVSRLEQMCAFACVSIIVNYIVFMTFFPACLSLVLELSNRCSSGQPPWQMATFARAVAEEEKPNPVVQRVKVIMSAGLLVVHAVTRWSLTLTSDSLNLSNAAQALNSSSEPHVVVRLLNAGLDQAVFTVVLAALIVKYVLFESRGDLEEALMQDALIPQDSSTHDIKGVGRSRVRTLSMTVQEASGVTREDRFTQTLPTSTSRGTGEEQVVLQEEAEEREEKEPRSVEECLQILNSEGGGQSLSEEEVVRLVEGKHLASYRLEAVLGDPLRAVKVRRAVLASHTASPRAFHNLPYLHYDYSKVVGVCCESVVGYVPVPVGVVGPLLLDGRKFMVPMATTEGCLVASTNRGCRALLTSGVKSEVIRDGMTRAPSVRLPSASRATEVYRWLKKRDNFLTIKAGFDSTSRFARLQDLHVGLAGRLLFMRFVASTGDAMGMNMVSKGTEAGLKSLKKYFPDVEVLSVSGNYCVDKKPSAINWIEGRGKSVVAEAVVPGHVVSTVLKTSVLALVEANITKNLVGSSLAGSIGGNNAHAANIVAAVYIACGQDPAQVVGSSNCMTLMEAWGDDGEDLHVTVTLPSLEVGTVGGGTSLPAQAAALSMLGVKGAHQDIPGENACQFAKILAGTVLAGELSLMSALAAGHLVKSHLAHNRAKPSVSNSNNNSTVNDHSSTGDSKSDSLRTHTASESSISEKNTSHTSTSSVTDGAFDSVSTTTTTLITSSSPTTNPSSPIPVYSPSTSTTSATTVNTNSHLNSSKSKPSVNTSVAPISSDITTPGAVTTTNTAAFTPSNTSLSCPAIPTLIPALVLQPGCKQTPCHTSTPDITSLTTSLSSVCAESFLSAVVNMFDKVRYIVHSKNNNSIILLKPLGQEILSVT</sequence>
<dbReference type="InterPro" id="IPR053958">
    <property type="entry name" value="HMGCR/SNAP/NPC1-like_SSD"/>
</dbReference>
<evidence type="ECO:0000256" key="9">
    <source>
        <dbReference type="ARBA" id="ARBA00023136"/>
    </source>
</evidence>
<feature type="region of interest" description="Disordered" evidence="14">
    <location>
        <begin position="858"/>
        <end position="977"/>
    </location>
</feature>
<comment type="caution">
    <text evidence="16">The sequence shown here is derived from an EMBL/GenBank/DDBJ whole genome shotgun (WGS) entry which is preliminary data.</text>
</comment>
<dbReference type="Pfam" id="PF12349">
    <property type="entry name" value="Sterol-sensing"/>
    <property type="match status" value="1"/>
</dbReference>
<dbReference type="InterPro" id="IPR000731">
    <property type="entry name" value="SSD"/>
</dbReference>
<dbReference type="InterPro" id="IPR002202">
    <property type="entry name" value="HMG_CoA_Rdtase"/>
</dbReference>
<dbReference type="PROSITE" id="PS01192">
    <property type="entry name" value="HMG_COA_REDUCTASE_3"/>
    <property type="match status" value="1"/>
</dbReference>
<evidence type="ECO:0000256" key="5">
    <source>
        <dbReference type="ARBA" id="ARBA00022824"/>
    </source>
</evidence>
<proteinExistence type="inferred from homology"/>
<evidence type="ECO:0000256" key="2">
    <source>
        <dbReference type="ARBA" id="ARBA00005084"/>
    </source>
</evidence>
<keyword evidence="10" id="KW-0325">Glycoprotein</keyword>
<keyword evidence="6 13" id="KW-0521">NADP</keyword>
<dbReference type="PANTHER" id="PTHR10572">
    <property type="entry name" value="3-HYDROXY-3-METHYLGLUTARYL-COENZYME A REDUCTASE"/>
    <property type="match status" value="1"/>
</dbReference>
<dbReference type="Gene3D" id="3.90.770.10">
    <property type="entry name" value="3-hydroxy-3-methylglutaryl-coenzyme A Reductase, Chain A, domain 2"/>
    <property type="match status" value="1"/>
</dbReference>
<evidence type="ECO:0000256" key="6">
    <source>
        <dbReference type="ARBA" id="ARBA00022857"/>
    </source>
</evidence>
<evidence type="ECO:0000256" key="4">
    <source>
        <dbReference type="ARBA" id="ARBA00022692"/>
    </source>
</evidence>
<keyword evidence="7 13" id="KW-1133">Transmembrane helix</keyword>
<dbReference type="GO" id="GO:0050661">
    <property type="term" value="F:NADP binding"/>
    <property type="evidence" value="ECO:0007669"/>
    <property type="project" value="InterPro"/>
</dbReference>
<dbReference type="Proteomes" id="UP001286313">
    <property type="component" value="Unassembled WGS sequence"/>
</dbReference>
<dbReference type="PROSITE" id="PS00066">
    <property type="entry name" value="HMG_COA_REDUCTASE_1"/>
    <property type="match status" value="1"/>
</dbReference>
<dbReference type="SUPFAM" id="SSF56542">
    <property type="entry name" value="Substrate-binding domain of HMG-CoA reductase"/>
    <property type="match status" value="1"/>
</dbReference>
<dbReference type="InterPro" id="IPR009023">
    <property type="entry name" value="HMG_CoA_Rdtase_NAD(P)-bd_sf"/>
</dbReference>
<gene>
    <name evidence="16" type="ORF">Pcinc_021786</name>
</gene>
<keyword evidence="8 13" id="KW-0560">Oxidoreductase</keyword>
<comment type="similarity">
    <text evidence="3 13">Belongs to the HMG-CoA reductase family.</text>
</comment>
<dbReference type="PROSITE" id="PS00318">
    <property type="entry name" value="HMG_COA_REDUCTASE_2"/>
    <property type="match status" value="1"/>
</dbReference>
<organism evidence="16 17">
    <name type="scientific">Petrolisthes cinctipes</name>
    <name type="common">Flat porcelain crab</name>
    <dbReference type="NCBI Taxonomy" id="88211"/>
    <lineage>
        <taxon>Eukaryota</taxon>
        <taxon>Metazoa</taxon>
        <taxon>Ecdysozoa</taxon>
        <taxon>Arthropoda</taxon>
        <taxon>Crustacea</taxon>
        <taxon>Multicrustacea</taxon>
        <taxon>Malacostraca</taxon>
        <taxon>Eumalacostraca</taxon>
        <taxon>Eucarida</taxon>
        <taxon>Decapoda</taxon>
        <taxon>Pleocyemata</taxon>
        <taxon>Anomura</taxon>
        <taxon>Galatheoidea</taxon>
        <taxon>Porcellanidae</taxon>
        <taxon>Petrolisthes</taxon>
    </lineage>
</organism>
<evidence type="ECO:0000256" key="10">
    <source>
        <dbReference type="ARBA" id="ARBA00023180"/>
    </source>
</evidence>
<feature type="transmembrane region" description="Helical" evidence="13">
    <location>
        <begin position="114"/>
        <end position="136"/>
    </location>
</feature>
<dbReference type="GO" id="GO:0008299">
    <property type="term" value="P:isoprenoid biosynthetic process"/>
    <property type="evidence" value="ECO:0007669"/>
    <property type="project" value="UniProtKB-KW"/>
</dbReference>
<name>A0AAE1KHU2_PETCI</name>